<dbReference type="EMBL" id="KC481682">
    <property type="protein sequence ID" value="AGI11766.1"/>
    <property type="molecule type" value="Genomic_DNA"/>
</dbReference>
<accession>U5J9N3</accession>
<dbReference type="GeneID" id="17825372"/>
<proteinExistence type="predicted"/>
<dbReference type="Proteomes" id="UP000017661">
    <property type="component" value="Segment"/>
</dbReference>
<organism evidence="1 2">
    <name type="scientific">Bacillus phage vB_BanS-Tsamsa</name>
    <dbReference type="NCBI Taxonomy" id="1308863"/>
    <lineage>
        <taxon>Viruses</taxon>
        <taxon>Duplodnaviria</taxon>
        <taxon>Heunggongvirae</taxon>
        <taxon>Uroviricota</taxon>
        <taxon>Caudoviricetes</taxon>
        <taxon>Joanripponvirinae</taxon>
        <taxon>Tsamsavirus</taxon>
        <taxon>Tsamsavirus tsamsa</taxon>
    </lineage>
</organism>
<evidence type="ECO:0000313" key="2">
    <source>
        <dbReference type="Proteomes" id="UP000017661"/>
    </source>
</evidence>
<dbReference type="KEGG" id="vg:17825372"/>
<sequence length="299" mass="34901">MSTRKKKEPTPKKQCSSCGKDKATTFFFKVDSPLFPDGMINTCRDCVRAQVDVNDMEQVISFLRQIDKPFNQKYWDEATKSKNHPLGEYIRKINSLNQVKNKSFDDSQAVGIGTALDVQASQLSEKIEREDGEIIEYSDSLVSRWGIGYQKHEYLRLEKYYQDMMMSYEVKETNHKHMLKQLAKLSVEADNALARKDFTQYGKINKEYDILLKSAGMRPVDKKSGSEATGLFSFSQVWAEIEKEGFIPPKLVEFKKDDIDYMLMYYQQFVERLVDKPVTTEPDTEWRDEVMEYEPEEEE</sequence>
<reference evidence="1 2" key="1">
    <citation type="journal article" date="2014" name="PLoS ONE">
        <title>Novel Giant Siphovirus from Bacillus anthracis Features Unusual Genome Characteristics.</title>
        <authorList>
            <person name="Ganz H.H."/>
            <person name="Law C."/>
            <person name="Schmuki M."/>
            <person name="Eichenseher F."/>
            <person name="Calendar R."/>
            <person name="Loessner M.J."/>
            <person name="Getz W.M."/>
            <person name="Korlach J."/>
            <person name="Beyer W."/>
            <person name="Klumpp J."/>
        </authorList>
    </citation>
    <scope>NUCLEOTIDE SEQUENCE [LARGE SCALE GENOMIC DNA]</scope>
</reference>
<dbReference type="RefSeq" id="YP_008873484.1">
    <property type="nucleotide sequence ID" value="NC_023007.1"/>
</dbReference>
<evidence type="ECO:0000313" key="1">
    <source>
        <dbReference type="EMBL" id="AGI11766.1"/>
    </source>
</evidence>
<dbReference type="OrthoDB" id="4046at10239"/>
<keyword evidence="2" id="KW-1185">Reference proteome</keyword>
<protein>
    <submittedName>
        <fullName evidence="1">Uncharacterized protein</fullName>
    </submittedName>
</protein>
<name>U5J9N3_9CAUD</name>